<sequence length="435" mass="48436">MASDDPKPSALKDNGYEDPYNDPFDGFGGFTEEDLINVMSDSNPNLMDMPFTEHTPPPVFPTLPLDVDDTQLLHELDLSITNYDIKDEFDSLSCVDDGFTISLDMYDQPNDDLNDNSDVPGEIGNDNGKSIVDESTRLEVSTRVFGGANGPDFDIGGSSTMPVPVTPTISDGVHVCGCCKMLRELVHLKKEVERNTLNIFGGIGFFCHAVLLTELLFPDSMERRQPQTIHLQGLTMEEVKKFIEDYCSHRVASGLSLVRDTNAAFYQAMSANFIISNQSTPMLTILSPTDVPMSFVSPEEARPVIPPAPPHVGLREQSTTKLPKQREKRKTPLAAQRERTKQMTLKDICQLFGLPIEQAAKEMKVCVTVLKKICRKGSLRRWPHRKIKSLQAKIEALKTLLLTATDGGVKARAEAEIERLQRHIDKICSDILKNM</sequence>
<dbReference type="PANTHER" id="PTHR46373">
    <property type="entry name" value="PROTEIN RKD4"/>
    <property type="match status" value="1"/>
</dbReference>
<dbReference type="Pfam" id="PF02042">
    <property type="entry name" value="RWP-RK"/>
    <property type="match status" value="1"/>
</dbReference>
<feature type="region of interest" description="Disordered" evidence="7">
    <location>
        <begin position="1"/>
        <end position="23"/>
    </location>
</feature>
<dbReference type="GO" id="GO:0003677">
    <property type="term" value="F:DNA binding"/>
    <property type="evidence" value="ECO:0007669"/>
    <property type="project" value="UniProtKB-KW"/>
</dbReference>
<evidence type="ECO:0000256" key="6">
    <source>
        <dbReference type="ARBA" id="ARBA00023242"/>
    </source>
</evidence>
<keyword evidence="10" id="KW-1185">Reference proteome</keyword>
<dbReference type="InterPro" id="IPR003035">
    <property type="entry name" value="RWP-RK_dom"/>
</dbReference>
<evidence type="ECO:0000259" key="8">
    <source>
        <dbReference type="PROSITE" id="PS51519"/>
    </source>
</evidence>
<feature type="domain" description="RWP-RK" evidence="8">
    <location>
        <begin position="330"/>
        <end position="411"/>
    </location>
</feature>
<dbReference type="AlphaFoldDB" id="A0A8T1YXI1"/>
<keyword evidence="3" id="KW-0175">Coiled coil</keyword>
<keyword evidence="5" id="KW-0804">Transcription</keyword>
<comment type="function">
    <text evidence="1">Putative transcription factor.</text>
</comment>
<evidence type="ECO:0000313" key="9">
    <source>
        <dbReference type="EMBL" id="KAG7550818.1"/>
    </source>
</evidence>
<gene>
    <name evidence="9" type="ORF">ISN45_Aa06g015670</name>
</gene>
<proteinExistence type="predicted"/>
<dbReference type="Proteomes" id="UP000694240">
    <property type="component" value="Chromosome 11"/>
</dbReference>
<evidence type="ECO:0000313" key="10">
    <source>
        <dbReference type="Proteomes" id="UP000694240"/>
    </source>
</evidence>
<evidence type="ECO:0000256" key="3">
    <source>
        <dbReference type="ARBA" id="ARBA00023054"/>
    </source>
</evidence>
<organism evidence="9 10">
    <name type="scientific">Arabidopsis thaliana x Arabidopsis arenosa</name>
    <dbReference type="NCBI Taxonomy" id="1240361"/>
    <lineage>
        <taxon>Eukaryota</taxon>
        <taxon>Viridiplantae</taxon>
        <taxon>Streptophyta</taxon>
        <taxon>Embryophyta</taxon>
        <taxon>Tracheophyta</taxon>
        <taxon>Spermatophyta</taxon>
        <taxon>Magnoliopsida</taxon>
        <taxon>eudicotyledons</taxon>
        <taxon>Gunneridae</taxon>
        <taxon>Pentapetalae</taxon>
        <taxon>rosids</taxon>
        <taxon>malvids</taxon>
        <taxon>Brassicales</taxon>
        <taxon>Brassicaceae</taxon>
        <taxon>Camelineae</taxon>
        <taxon>Arabidopsis</taxon>
    </lineage>
</organism>
<protein>
    <submittedName>
        <fullName evidence="9">RWP-RK domain</fullName>
    </submittedName>
</protein>
<keyword evidence="4" id="KW-0238">DNA-binding</keyword>
<evidence type="ECO:0000256" key="7">
    <source>
        <dbReference type="SAM" id="MobiDB-lite"/>
    </source>
</evidence>
<reference evidence="9 10" key="1">
    <citation type="submission" date="2020-12" db="EMBL/GenBank/DDBJ databases">
        <title>Concerted genomic and epigenomic changes stabilize Arabidopsis allopolyploids.</title>
        <authorList>
            <person name="Chen Z."/>
        </authorList>
    </citation>
    <scope>NUCLEOTIDE SEQUENCE [LARGE SCALE GENOMIC DNA]</scope>
    <source>
        <strain evidence="9">Allo738</strain>
        <tissue evidence="9">Leaf</tissue>
    </source>
</reference>
<evidence type="ECO:0000256" key="2">
    <source>
        <dbReference type="ARBA" id="ARBA00023015"/>
    </source>
</evidence>
<name>A0A8T1YXI1_9BRAS</name>
<keyword evidence="6" id="KW-0539">Nucleus</keyword>
<evidence type="ECO:0000256" key="4">
    <source>
        <dbReference type="ARBA" id="ARBA00023125"/>
    </source>
</evidence>
<dbReference type="EMBL" id="JAEFBK010000011">
    <property type="protein sequence ID" value="KAG7550818.1"/>
    <property type="molecule type" value="Genomic_DNA"/>
</dbReference>
<dbReference type="GO" id="GO:0003700">
    <property type="term" value="F:DNA-binding transcription factor activity"/>
    <property type="evidence" value="ECO:0007669"/>
    <property type="project" value="InterPro"/>
</dbReference>
<comment type="caution">
    <text evidence="9">The sequence shown here is derived from an EMBL/GenBank/DDBJ whole genome shotgun (WGS) entry which is preliminary data.</text>
</comment>
<accession>A0A8T1YXI1</accession>
<dbReference type="PANTHER" id="PTHR46373:SF5">
    <property type="entry name" value="RWP-RK DOMAIN PROTEIN"/>
    <property type="match status" value="1"/>
</dbReference>
<dbReference type="PROSITE" id="PS51519">
    <property type="entry name" value="RWP_RK"/>
    <property type="match status" value="1"/>
</dbReference>
<feature type="region of interest" description="Disordered" evidence="7">
    <location>
        <begin position="302"/>
        <end position="339"/>
    </location>
</feature>
<evidence type="ECO:0000256" key="1">
    <source>
        <dbReference type="ARBA" id="ARBA00004049"/>
    </source>
</evidence>
<keyword evidence="2" id="KW-0805">Transcription regulation</keyword>
<evidence type="ECO:0000256" key="5">
    <source>
        <dbReference type="ARBA" id="ARBA00023163"/>
    </source>
</evidence>
<dbReference type="InterPro" id="IPR044607">
    <property type="entry name" value="RKD-like"/>
</dbReference>